<sequence>MPNLAESLARDIDTTLRTGLETMLCAAGAWLGRENESEIGQQSEVA</sequence>
<dbReference type="RefSeq" id="WP_238461870.1">
    <property type="nucleotide sequence ID" value="NZ_JAKLJA010000001.1"/>
</dbReference>
<gene>
    <name evidence="1" type="ORF">L5014_01820</name>
</gene>
<reference evidence="1" key="1">
    <citation type="submission" date="2022-01" db="EMBL/GenBank/DDBJ databases">
        <title>Genome sequence and assembly of Parabukholderia sp. RG36.</title>
        <authorList>
            <person name="Chhetri G."/>
        </authorList>
    </citation>
    <scope>NUCLEOTIDE SEQUENCE</scope>
    <source>
        <strain evidence="1">RG36</strain>
    </source>
</reference>
<proteinExistence type="predicted"/>
<dbReference type="Proteomes" id="UP001139308">
    <property type="component" value="Unassembled WGS sequence"/>
</dbReference>
<name>A0A9X1RN50_9BURK</name>
<evidence type="ECO:0000313" key="2">
    <source>
        <dbReference type="Proteomes" id="UP001139308"/>
    </source>
</evidence>
<organism evidence="1 2">
    <name type="scientific">Paraburkholderia tagetis</name>
    <dbReference type="NCBI Taxonomy" id="2913261"/>
    <lineage>
        <taxon>Bacteria</taxon>
        <taxon>Pseudomonadati</taxon>
        <taxon>Pseudomonadota</taxon>
        <taxon>Betaproteobacteria</taxon>
        <taxon>Burkholderiales</taxon>
        <taxon>Burkholderiaceae</taxon>
        <taxon>Paraburkholderia</taxon>
    </lineage>
</organism>
<keyword evidence="2" id="KW-1185">Reference proteome</keyword>
<comment type="caution">
    <text evidence="1">The sequence shown here is derived from an EMBL/GenBank/DDBJ whole genome shotgun (WGS) entry which is preliminary data.</text>
</comment>
<evidence type="ECO:0000313" key="1">
    <source>
        <dbReference type="EMBL" id="MCG5072108.1"/>
    </source>
</evidence>
<dbReference type="EMBL" id="JAKLJA010000001">
    <property type="protein sequence ID" value="MCG5072108.1"/>
    <property type="molecule type" value="Genomic_DNA"/>
</dbReference>
<dbReference type="AlphaFoldDB" id="A0A9X1RN50"/>
<protein>
    <submittedName>
        <fullName evidence="1">Uncharacterized protein</fullName>
    </submittedName>
</protein>
<accession>A0A9X1RN50</accession>